<reference evidence="1" key="1">
    <citation type="submission" date="2023-06" db="EMBL/GenBank/DDBJ databases">
        <title>Survivors Of The Sea: Transcriptome response of Skeletonema marinoi to long-term dormancy.</title>
        <authorList>
            <person name="Pinder M.I.M."/>
            <person name="Kourtchenko O."/>
            <person name="Robertson E.K."/>
            <person name="Larsson T."/>
            <person name="Maumus F."/>
            <person name="Osuna-Cruz C.M."/>
            <person name="Vancaester E."/>
            <person name="Stenow R."/>
            <person name="Vandepoele K."/>
            <person name="Ploug H."/>
            <person name="Bruchert V."/>
            <person name="Godhe A."/>
            <person name="Topel M."/>
        </authorList>
    </citation>
    <scope>NUCLEOTIDE SEQUENCE</scope>
    <source>
        <strain evidence="1">R05AC</strain>
    </source>
</reference>
<proteinExistence type="predicted"/>
<accession>A0AAD8YGW6</accession>
<evidence type="ECO:0000313" key="1">
    <source>
        <dbReference type="EMBL" id="KAK1745102.1"/>
    </source>
</evidence>
<evidence type="ECO:0000313" key="2">
    <source>
        <dbReference type="Proteomes" id="UP001224775"/>
    </source>
</evidence>
<feature type="non-terminal residue" evidence="1">
    <location>
        <position position="1"/>
    </location>
</feature>
<name>A0AAD8YGW6_9STRA</name>
<sequence>VLGQIKPAYASGGATAGGVYLLSAKQRYNKRVTSGLKAFLALDVNDISAVNAFFETKDEGGWEDLSAAAYLLANAFRTNSSKAPDSLPSVKSWKAFSKDIDLLKRGLAKKDMGKVASSYKNAEEKLDEYLANVELPTVMELKQM</sequence>
<dbReference type="Proteomes" id="UP001224775">
    <property type="component" value="Unassembled WGS sequence"/>
</dbReference>
<dbReference type="EMBL" id="JATAAI010000006">
    <property type="protein sequence ID" value="KAK1745102.1"/>
    <property type="molecule type" value="Genomic_DNA"/>
</dbReference>
<protein>
    <submittedName>
        <fullName evidence="1">Uncharacterized protein</fullName>
    </submittedName>
</protein>
<comment type="caution">
    <text evidence="1">The sequence shown here is derived from an EMBL/GenBank/DDBJ whole genome shotgun (WGS) entry which is preliminary data.</text>
</comment>
<gene>
    <name evidence="1" type="ORF">QTG54_004393</name>
</gene>
<keyword evidence="2" id="KW-1185">Reference proteome</keyword>
<organism evidence="1 2">
    <name type="scientific">Skeletonema marinoi</name>
    <dbReference type="NCBI Taxonomy" id="267567"/>
    <lineage>
        <taxon>Eukaryota</taxon>
        <taxon>Sar</taxon>
        <taxon>Stramenopiles</taxon>
        <taxon>Ochrophyta</taxon>
        <taxon>Bacillariophyta</taxon>
        <taxon>Coscinodiscophyceae</taxon>
        <taxon>Thalassiosirophycidae</taxon>
        <taxon>Thalassiosirales</taxon>
        <taxon>Skeletonemataceae</taxon>
        <taxon>Skeletonema</taxon>
        <taxon>Skeletonema marinoi-dohrnii complex</taxon>
    </lineage>
</organism>
<dbReference type="AlphaFoldDB" id="A0AAD8YGW6"/>